<dbReference type="RefSeq" id="WP_203386404.1">
    <property type="nucleotide sequence ID" value="NZ_CP064781.1"/>
</dbReference>
<dbReference type="Pfam" id="PF05359">
    <property type="entry name" value="DUF748"/>
    <property type="match status" value="1"/>
</dbReference>
<sequence length="1149" mass="123383">MFKKIDPAALVRHPRTRKWGLRAAIAFAVVGVLGFLAAPPLIKHLLVSQLGEALHREVAVESVSLNPYTLTATIRGLSVREKAADGAAGQAGAEVLGFDSLRVNAELGSAAVAGIVIKEVELLGPRLRVTRHPDKRYNFSDLLDEWMAKPKEEGGPPPRFSVSNIQISGGKLEFDDRLEGVSHAVTDLTLRLPFVSSLSFFADTYVEPHFSATINGAPLVLTGKSRPFAESHESELALDLDNLQLARYFAYSPVEVPIRIDSGALDSELRLRFVQAKDQPPALTLAGKVALKALKLAETDGTPLFALQRLEVALREVDLVKLAVGIERISIEAPEVDARIDRDGRLNWLALLPAVPAANAKPAAKAGKEAAAPLRLAIDRVELKGGAVRLHDRSTGSEQRLALRDLQVDAAGFDSSGGKPMSLALAWKVDGGTQAQIDEIAVRQGSLDLHKCELRIGEYAMRGVRLNVARAKDGSLAFLRAPALKTAAKPDGAAAGASGKPADDAGGGEAPWRVVVDKVTLADHLLRFEDNTFSPAAVQTVELSSLEAANVSTAPDAEAQLTAKLRVNKKGEAEIAGKLRPLQSQGTLQLALREIELLPLQPYFGELLNLTVTRGVVTAKGEVAFAPAKEGLAAGYKGDLTLGDFHSVDKVNSANFLRWKSFHFGQVDVASNPLAVNVGEIALTDFFARVIVSPEGKLNLLQMVKGKDGEAAPADGKAAGEPPAAAPVPAVVSGEGKAVATLPPKPEKAVVPVRIGKVTLQGGRVAFTDNFVKPNYSANLTKVGGRVTGLSSTAGTLADLELRGTYNDLAPLTVTAKLNPFAAKRYLDLDAEVKGVELTGFSPYSGKYAGYAIEKGKLSLFLKYKIDDNQLVAENRVFLDQLTFGEPVESPTATKLPVTLAVALLKNRAGEIDINLPIAGSLDDPEFSVGGVIVKVIVNLFVKAVTSPFALLGSLFGGGEEMAYVEFDYGYASISGPMLERMKSLAKALEDRPGLKVELAGRIDPDNDREGLKHALMMRRVKAQRLEELVKQGVESGSLEDVVIPDKDYPRYLEKAYKAEKFPKPRNIIGLVKDLPVEEMEKLMLANMKADDEALRRLADRRARNVAQWLTEEGKVASERVFILQPHLTPGEGPQQEKAKGSRVDFSLK</sequence>
<dbReference type="EMBL" id="CP064781">
    <property type="protein sequence ID" value="QRJ62874.1"/>
    <property type="molecule type" value="Genomic_DNA"/>
</dbReference>
<dbReference type="PANTHER" id="PTHR30441">
    <property type="entry name" value="DUF748 DOMAIN-CONTAINING PROTEIN"/>
    <property type="match status" value="1"/>
</dbReference>
<dbReference type="KEGG" id="ares:IWH25_14025"/>
<keyword evidence="2" id="KW-0472">Membrane</keyword>
<protein>
    <submittedName>
        <fullName evidence="3">DUF748 domain-containing protein</fullName>
    </submittedName>
</protein>
<keyword evidence="2" id="KW-0812">Transmembrane</keyword>
<feature type="compositionally biased region" description="Basic and acidic residues" evidence="1">
    <location>
        <begin position="1135"/>
        <end position="1149"/>
    </location>
</feature>
<reference evidence="3" key="1">
    <citation type="submission" date="2020-11" db="EMBL/GenBank/DDBJ databases">
        <title>Azospira restricta DSM 18626 genome sequence.</title>
        <authorList>
            <person name="Moe W.M."/>
        </authorList>
    </citation>
    <scope>NUCLEOTIDE SEQUENCE</scope>
    <source>
        <strain evidence="3">DSM 18626</strain>
    </source>
</reference>
<feature type="region of interest" description="Disordered" evidence="1">
    <location>
        <begin position="1127"/>
        <end position="1149"/>
    </location>
</feature>
<dbReference type="AlphaFoldDB" id="A0A974SN45"/>
<feature type="region of interest" description="Disordered" evidence="1">
    <location>
        <begin position="489"/>
        <end position="509"/>
    </location>
</feature>
<dbReference type="PANTHER" id="PTHR30441:SF8">
    <property type="entry name" value="DUF748 DOMAIN-CONTAINING PROTEIN"/>
    <property type="match status" value="1"/>
</dbReference>
<keyword evidence="4" id="KW-1185">Reference proteome</keyword>
<gene>
    <name evidence="3" type="ORF">IWH25_14025</name>
</gene>
<dbReference type="InterPro" id="IPR008023">
    <property type="entry name" value="DUF748"/>
</dbReference>
<dbReference type="GO" id="GO:0005886">
    <property type="term" value="C:plasma membrane"/>
    <property type="evidence" value="ECO:0007669"/>
    <property type="project" value="TreeGrafter"/>
</dbReference>
<evidence type="ECO:0000313" key="4">
    <source>
        <dbReference type="Proteomes" id="UP000663444"/>
    </source>
</evidence>
<keyword evidence="2" id="KW-1133">Transmembrane helix</keyword>
<name>A0A974SN45_9RHOO</name>
<dbReference type="GO" id="GO:0090313">
    <property type="term" value="P:regulation of protein targeting to membrane"/>
    <property type="evidence" value="ECO:0007669"/>
    <property type="project" value="TreeGrafter"/>
</dbReference>
<feature type="compositionally biased region" description="Low complexity" evidence="1">
    <location>
        <begin position="489"/>
        <end position="500"/>
    </location>
</feature>
<evidence type="ECO:0000256" key="2">
    <source>
        <dbReference type="SAM" id="Phobius"/>
    </source>
</evidence>
<feature type="transmembrane region" description="Helical" evidence="2">
    <location>
        <begin position="21"/>
        <end position="42"/>
    </location>
</feature>
<dbReference type="InterPro" id="IPR052894">
    <property type="entry name" value="AsmA-related"/>
</dbReference>
<organism evidence="3 4">
    <name type="scientific">Azospira restricta</name>
    <dbReference type="NCBI Taxonomy" id="404405"/>
    <lineage>
        <taxon>Bacteria</taxon>
        <taxon>Pseudomonadati</taxon>
        <taxon>Pseudomonadota</taxon>
        <taxon>Betaproteobacteria</taxon>
        <taxon>Rhodocyclales</taxon>
        <taxon>Rhodocyclaceae</taxon>
        <taxon>Azospira</taxon>
    </lineage>
</organism>
<dbReference type="Proteomes" id="UP000663444">
    <property type="component" value="Chromosome"/>
</dbReference>
<proteinExistence type="predicted"/>
<evidence type="ECO:0000256" key="1">
    <source>
        <dbReference type="SAM" id="MobiDB-lite"/>
    </source>
</evidence>
<evidence type="ECO:0000313" key="3">
    <source>
        <dbReference type="EMBL" id="QRJ62874.1"/>
    </source>
</evidence>
<accession>A0A974SN45</accession>